<protein>
    <recommendedName>
        <fullName evidence="1">CxC3 like cysteine cluster domain-containing protein</fullName>
    </recommendedName>
</protein>
<proteinExistence type="predicted"/>
<dbReference type="OMA" id="LCVICEV"/>
<reference evidence="2 3" key="1">
    <citation type="journal article" date="2011" name="Science">
        <title>The ecoresponsive genome of Daphnia pulex.</title>
        <authorList>
            <person name="Colbourne J.K."/>
            <person name="Pfrender M.E."/>
            <person name="Gilbert D."/>
            <person name="Thomas W.K."/>
            <person name="Tucker A."/>
            <person name="Oakley T.H."/>
            <person name="Tokishita S."/>
            <person name="Aerts A."/>
            <person name="Arnold G.J."/>
            <person name="Basu M.K."/>
            <person name="Bauer D.J."/>
            <person name="Caceres C.E."/>
            <person name="Carmel L."/>
            <person name="Casola C."/>
            <person name="Choi J.H."/>
            <person name="Detter J.C."/>
            <person name="Dong Q."/>
            <person name="Dusheyko S."/>
            <person name="Eads B.D."/>
            <person name="Frohlich T."/>
            <person name="Geiler-Samerotte K.A."/>
            <person name="Gerlach D."/>
            <person name="Hatcher P."/>
            <person name="Jogdeo S."/>
            <person name="Krijgsveld J."/>
            <person name="Kriventseva E.V."/>
            <person name="Kultz D."/>
            <person name="Laforsch C."/>
            <person name="Lindquist E."/>
            <person name="Lopez J."/>
            <person name="Manak J.R."/>
            <person name="Muller J."/>
            <person name="Pangilinan J."/>
            <person name="Patwardhan R.P."/>
            <person name="Pitluck S."/>
            <person name="Pritham E.J."/>
            <person name="Rechtsteiner A."/>
            <person name="Rho M."/>
            <person name="Rogozin I.B."/>
            <person name="Sakarya O."/>
            <person name="Salamov A."/>
            <person name="Schaack S."/>
            <person name="Shapiro H."/>
            <person name="Shiga Y."/>
            <person name="Skalitzky C."/>
            <person name="Smith Z."/>
            <person name="Souvorov A."/>
            <person name="Sung W."/>
            <person name="Tang Z."/>
            <person name="Tsuchiya D."/>
            <person name="Tu H."/>
            <person name="Vos H."/>
            <person name="Wang M."/>
            <person name="Wolf Y.I."/>
            <person name="Yamagata H."/>
            <person name="Yamada T."/>
            <person name="Ye Y."/>
            <person name="Shaw J.R."/>
            <person name="Andrews J."/>
            <person name="Crease T.J."/>
            <person name="Tang H."/>
            <person name="Lucas S.M."/>
            <person name="Robertson H.M."/>
            <person name="Bork P."/>
            <person name="Koonin E.V."/>
            <person name="Zdobnov E.M."/>
            <person name="Grigoriev I.V."/>
            <person name="Lynch M."/>
            <person name="Boore J.L."/>
        </authorList>
    </citation>
    <scope>NUCLEOTIDE SEQUENCE [LARGE SCALE GENOMIC DNA]</scope>
</reference>
<dbReference type="Pfam" id="PF18758">
    <property type="entry name" value="KDZ"/>
    <property type="match status" value="1"/>
</dbReference>
<dbReference type="STRING" id="6669.E9HYX3"/>
<dbReference type="InterPro" id="IPR040564">
    <property type="entry name" value="CxC3-like"/>
</dbReference>
<sequence length="409" mass="46033">MIESRVVPVPCYLPLSCPKCSMTGTLNLQGGEKEKIVITKDGRFDLNSTLVCCSSDSCSYGAELTEKDYIQSNWWPGTPSSSTYLFSEDLLQFWFHLKHQNLGSSERKFIETLNRISKASDRVDVINRTLFNKASREYDYFVYGFFDTDIRQQNKTSCPACGDNPSAACVDGNFRLPRLESASKGYDESLLKNAVIAKDEQVNSHIKQIDEDIVPERQKNPCGGNVFKAAKDSSTNKKHLDETGLIMACCRHLIILQAILWVGHWIDGVGATVGEEQEQVNASMSLYGNRTKHMTPGNRNDTLSAGMMYLNSERFDRMPKFLASRLLKSRILAEAFSMELKDLLETFKLSETDLPGIKDRLKKKAASSARKNDDGPGPPCYLMNDLEAQYSEMQILKKRREKTAKFSSS</sequence>
<dbReference type="Proteomes" id="UP000000305">
    <property type="component" value="Unassembled WGS sequence"/>
</dbReference>
<dbReference type="Pfam" id="PF18804">
    <property type="entry name" value="CxC3"/>
    <property type="match status" value="1"/>
</dbReference>
<accession>E9HYX3</accession>
<dbReference type="OrthoDB" id="5987030at2759"/>
<evidence type="ECO:0000313" key="2">
    <source>
        <dbReference type="EMBL" id="EFX63057.1"/>
    </source>
</evidence>
<dbReference type="PANTHER" id="PTHR33104">
    <property type="entry name" value="SI:DKEY-29D5.2"/>
    <property type="match status" value="1"/>
</dbReference>
<dbReference type="InterPro" id="IPR040521">
    <property type="entry name" value="KDZ"/>
</dbReference>
<gene>
    <name evidence="2" type="ORF">DAPPUDRAFT_269147</name>
</gene>
<dbReference type="PhylomeDB" id="E9HYX3"/>
<dbReference type="AlphaFoldDB" id="E9HYX3"/>
<evidence type="ECO:0000259" key="1">
    <source>
        <dbReference type="Pfam" id="PF18804"/>
    </source>
</evidence>
<organism evidence="2 3">
    <name type="scientific">Daphnia pulex</name>
    <name type="common">Water flea</name>
    <dbReference type="NCBI Taxonomy" id="6669"/>
    <lineage>
        <taxon>Eukaryota</taxon>
        <taxon>Metazoa</taxon>
        <taxon>Ecdysozoa</taxon>
        <taxon>Arthropoda</taxon>
        <taxon>Crustacea</taxon>
        <taxon>Branchiopoda</taxon>
        <taxon>Diplostraca</taxon>
        <taxon>Cladocera</taxon>
        <taxon>Anomopoda</taxon>
        <taxon>Daphniidae</taxon>
        <taxon>Daphnia</taxon>
    </lineage>
</organism>
<dbReference type="HOGENOM" id="CLU_056067_0_0_1"/>
<dbReference type="KEGG" id="dpx:DAPPUDRAFT_269147"/>
<evidence type="ECO:0000313" key="3">
    <source>
        <dbReference type="Proteomes" id="UP000000305"/>
    </source>
</evidence>
<dbReference type="InParanoid" id="E9HYX3"/>
<dbReference type="EMBL" id="GL733238">
    <property type="protein sequence ID" value="EFX63057.1"/>
    <property type="molecule type" value="Genomic_DNA"/>
</dbReference>
<name>E9HYX3_DAPPU</name>
<dbReference type="PANTHER" id="PTHR33104:SF2">
    <property type="entry name" value="CXC3 LIKE CYSTEINE CLUSTER DOMAIN-CONTAINING PROTEIN"/>
    <property type="match status" value="1"/>
</dbReference>
<feature type="domain" description="CxC3 like cysteine cluster" evidence="1">
    <location>
        <begin position="7"/>
        <end position="119"/>
    </location>
</feature>
<keyword evidence="3" id="KW-1185">Reference proteome</keyword>